<reference evidence="2 3" key="1">
    <citation type="journal article" date="2016" name="Nat. Commun.">
        <title>Extremotolerant tardigrade genome and improved radiotolerance of human cultured cells by tardigrade-unique protein.</title>
        <authorList>
            <person name="Hashimoto T."/>
            <person name="Horikawa D.D."/>
            <person name="Saito Y."/>
            <person name="Kuwahara H."/>
            <person name="Kozuka-Hata H."/>
            <person name="Shin-I T."/>
            <person name="Minakuchi Y."/>
            <person name="Ohishi K."/>
            <person name="Motoyama A."/>
            <person name="Aizu T."/>
            <person name="Enomoto A."/>
            <person name="Kondo K."/>
            <person name="Tanaka S."/>
            <person name="Hara Y."/>
            <person name="Koshikawa S."/>
            <person name="Sagara H."/>
            <person name="Miura T."/>
            <person name="Yokobori S."/>
            <person name="Miyagawa K."/>
            <person name="Suzuki Y."/>
            <person name="Kubo T."/>
            <person name="Oyama M."/>
            <person name="Kohara Y."/>
            <person name="Fujiyama A."/>
            <person name="Arakawa K."/>
            <person name="Katayama T."/>
            <person name="Toyoda A."/>
            <person name="Kunieda T."/>
        </authorList>
    </citation>
    <scope>NUCLEOTIDE SEQUENCE [LARGE SCALE GENOMIC DNA]</scope>
    <source>
        <strain evidence="2 3">YOKOZUNA-1</strain>
    </source>
</reference>
<protein>
    <submittedName>
        <fullName evidence="2">Uncharacterized protein</fullName>
    </submittedName>
</protein>
<sequence length="321" mass="34792">MASPKLKTAAEVSKELMDSAISARAQRWYDVFKFPMLKDAVVQRSFLHEWKKSCLNYLRLAALSGFPQDSRSTPATIRGTVKLFNDPTINASGIRQIEPGQDHEELFELLRRRYGITSDIHHEEVWDCVENVQKGNTSGKVLAGALAKSLMDDTPKKKRKQKNTMLNLTSGAMVTSDEIVKTAEMIQAENLGKKAALKATNAAEKAGRQAGEKVASKAAEKAATRAAKAAEKEAEKAAKAAERTAKAVEKAAVKAAKAVAKAAAKLSARLVKASRVSKRKAAEPASMISFLSKRFKQASSSEDPPNFSFISDITAAESVLN</sequence>
<dbReference type="AlphaFoldDB" id="A0A1D1VYQ1"/>
<proteinExistence type="predicted"/>
<dbReference type="Proteomes" id="UP000186922">
    <property type="component" value="Unassembled WGS sequence"/>
</dbReference>
<accession>A0A1D1VYQ1</accession>
<organism evidence="2 3">
    <name type="scientific">Ramazzottius varieornatus</name>
    <name type="common">Water bear</name>
    <name type="synonym">Tardigrade</name>
    <dbReference type="NCBI Taxonomy" id="947166"/>
    <lineage>
        <taxon>Eukaryota</taxon>
        <taxon>Metazoa</taxon>
        <taxon>Ecdysozoa</taxon>
        <taxon>Tardigrada</taxon>
        <taxon>Eutardigrada</taxon>
        <taxon>Parachela</taxon>
        <taxon>Hypsibioidea</taxon>
        <taxon>Ramazzottiidae</taxon>
        <taxon>Ramazzottius</taxon>
    </lineage>
</organism>
<comment type="caution">
    <text evidence="2">The sequence shown here is derived from an EMBL/GenBank/DDBJ whole genome shotgun (WGS) entry which is preliminary data.</text>
</comment>
<keyword evidence="1" id="KW-0175">Coiled coil</keyword>
<keyword evidence="3" id="KW-1185">Reference proteome</keyword>
<name>A0A1D1VYQ1_RAMVA</name>
<gene>
    <name evidence="2" type="primary">RvY_15156-1</name>
    <name evidence="2" type="synonym">RvY_15156.1</name>
    <name evidence="2" type="ORF">RvY_15156</name>
</gene>
<evidence type="ECO:0000256" key="1">
    <source>
        <dbReference type="SAM" id="Coils"/>
    </source>
</evidence>
<evidence type="ECO:0000313" key="3">
    <source>
        <dbReference type="Proteomes" id="UP000186922"/>
    </source>
</evidence>
<evidence type="ECO:0000313" key="2">
    <source>
        <dbReference type="EMBL" id="GAV04958.1"/>
    </source>
</evidence>
<feature type="coiled-coil region" evidence="1">
    <location>
        <begin position="220"/>
        <end position="251"/>
    </location>
</feature>
<dbReference type="EMBL" id="BDGG01000011">
    <property type="protein sequence ID" value="GAV04958.1"/>
    <property type="molecule type" value="Genomic_DNA"/>
</dbReference>